<accession>A0A1B1LQJ8</accession>
<evidence type="ECO:0000313" key="3">
    <source>
        <dbReference type="Proteomes" id="UP001319930"/>
    </source>
</evidence>
<geneLocation type="plasmid" evidence="1">
    <name>pKP04VIM</name>
</geneLocation>
<dbReference type="RefSeq" id="WP_014839959.1">
    <property type="nucleotide sequence ID" value="NZ_AP018583.1"/>
</dbReference>
<proteinExistence type="predicted"/>
<geneLocation type="plasmid" evidence="2 3">
    <name>pNUITM-VK2</name>
</geneLocation>
<evidence type="ECO:0008006" key="4">
    <source>
        <dbReference type="Google" id="ProtNLM"/>
    </source>
</evidence>
<dbReference type="GeneID" id="93756853"/>
<dbReference type="EMBL" id="AP025164">
    <property type="protein sequence ID" value="BDB30972.1"/>
    <property type="molecule type" value="Genomic_DNA"/>
</dbReference>
<keyword evidence="1" id="KW-0614">Plasmid</keyword>
<evidence type="ECO:0000313" key="2">
    <source>
        <dbReference type="EMBL" id="BDB30972.1"/>
    </source>
</evidence>
<name>A0A1B1LQJ8_KLEPN</name>
<dbReference type="EMBL" id="KU318421">
    <property type="protein sequence ID" value="ANS55287.1"/>
    <property type="molecule type" value="Genomic_DNA"/>
</dbReference>
<dbReference type="PATRIC" id="fig|573.1650.peg.5691"/>
<evidence type="ECO:0000313" key="1">
    <source>
        <dbReference type="EMBL" id="ANS55287.1"/>
    </source>
</evidence>
<protein>
    <recommendedName>
        <fullName evidence="4">DNA-binding protein</fullName>
    </recommendedName>
</protein>
<dbReference type="AlphaFoldDB" id="A0A1B1LQJ8"/>
<reference evidence="2 3" key="2">
    <citation type="submission" date="2021-09" db="EMBL/GenBank/DDBJ databases">
        <title>Whole genome sequencing of antimicrobial-resistant bacteria isolated from aquatic animals, plants, and environment in Asia.</title>
        <authorList>
            <person name="Hirabayashi A."/>
            <person name="Suzuki M."/>
        </authorList>
    </citation>
    <scope>NUCLEOTIDE SEQUENCE [LARGE SCALE GENOMIC DNA]</scope>
    <source>
        <strain evidence="2 3">NUITM-VK2</strain>
        <plasmid evidence="2 3">pNUITM-VK2</plasmid>
    </source>
</reference>
<organism evidence="1">
    <name type="scientific">Klebsiella pneumoniae</name>
    <dbReference type="NCBI Taxonomy" id="573"/>
    <lineage>
        <taxon>Bacteria</taxon>
        <taxon>Pseudomonadati</taxon>
        <taxon>Pseudomonadota</taxon>
        <taxon>Gammaproteobacteria</taxon>
        <taxon>Enterobacterales</taxon>
        <taxon>Enterobacteriaceae</taxon>
        <taxon>Klebsiella/Raoultella group</taxon>
        <taxon>Klebsiella</taxon>
        <taxon>Klebsiella pneumoniae complex</taxon>
    </lineage>
</organism>
<reference evidence="1" key="1">
    <citation type="submission" date="2015-12" db="EMBL/GenBank/DDBJ databases">
        <title>Klebsiella pneumoniae strain KP04 plasmid pKP04VIM, complete sequence.</title>
        <authorList>
            <person name="Li R."/>
            <person name="Lin D."/>
            <person name="Chen C."/>
        </authorList>
    </citation>
    <scope>NUCLEOTIDE SEQUENCE</scope>
    <source>
        <plasmid evidence="1">pKP04VIM</plasmid>
    </source>
</reference>
<gene>
    <name evidence="2" type="ORF">NUITMVK2_0860</name>
</gene>
<sequence>MYKNTTAEKLPDTHDNLTDFQRNLLKRINNIALSLMPEFEDKSQAMEAITLDDGSLMQLLYSVQMQQKTHASEYEMRKVHRRRENLEAFYRSLQEIGGTFKVNDVADILGITRQAVNIRVKKNQLLAFKQNGDFMFPVFQFTDEGLRPGFKDIMDAFDEDTHPVLRLEVFKAPIAVSDEQTKTPIQILTDGAAEDELALAVRAARLFGSHVAS</sequence>
<dbReference type="Proteomes" id="UP001319930">
    <property type="component" value="Plasmid pNUITM-VK2"/>
</dbReference>